<keyword evidence="1" id="KW-0812">Transmembrane</keyword>
<dbReference type="Proteomes" id="UP000218542">
    <property type="component" value="Unassembled WGS sequence"/>
</dbReference>
<keyword evidence="1" id="KW-0472">Membrane</keyword>
<proteinExistence type="predicted"/>
<name>A0A286TU14_9BACT</name>
<dbReference type="EMBL" id="BAOS01000002">
    <property type="protein sequence ID" value="GAX59341.1"/>
    <property type="molecule type" value="Genomic_DNA"/>
</dbReference>
<keyword evidence="1" id="KW-1133">Transmembrane helix</keyword>
<reference evidence="3" key="1">
    <citation type="journal article" date="2017" name="Environ. Microbiol. Rep.">
        <title>Genetic Diversity of Marine Anaerobic Ammonium-Oxidizing Bacteria as Revealed by Genomic and Proteomic Analyses of 'Candidatus Scalindua japonica'.</title>
        <authorList>
            <person name="Oshiki M."/>
            <person name="Mizuto K."/>
            <person name="Kimura Z."/>
            <person name="Kindaichi T."/>
            <person name="Satoh H."/>
            <person name="Okabe S."/>
        </authorList>
    </citation>
    <scope>NUCLEOTIDE SEQUENCE [LARGE SCALE GENOMIC DNA]</scope>
    <source>
        <strain evidence="3">husup-a2</strain>
    </source>
</reference>
<sequence length="140" mass="15994">MYERIWSVFITTFMVSVILIVGSIGCCSRQHLDIKFASLTKDCKSLDSIEKFFNKYIETMDNVVRSNDEIVHELKLISEKYLGKKTKEFNVIPTSLTLKIGNKKCKDGCFTAISGDTIYSVISSNEMVAKSLFDYHKKKL</sequence>
<organism evidence="2 3">
    <name type="scientific">Candidatus Scalindua japonica</name>
    <dbReference type="NCBI Taxonomy" id="1284222"/>
    <lineage>
        <taxon>Bacteria</taxon>
        <taxon>Pseudomonadati</taxon>
        <taxon>Planctomycetota</taxon>
        <taxon>Candidatus Brocadiia</taxon>
        <taxon>Candidatus Brocadiales</taxon>
        <taxon>Candidatus Scalinduaceae</taxon>
        <taxon>Candidatus Scalindua</taxon>
    </lineage>
</organism>
<dbReference type="RefSeq" id="WP_096892480.1">
    <property type="nucleotide sequence ID" value="NZ_BAOS01000002.1"/>
</dbReference>
<gene>
    <name evidence="2" type="ORF">SCALIN_C02_0020</name>
</gene>
<evidence type="ECO:0000313" key="2">
    <source>
        <dbReference type="EMBL" id="GAX59341.1"/>
    </source>
</evidence>
<keyword evidence="3" id="KW-1185">Reference proteome</keyword>
<feature type="transmembrane region" description="Helical" evidence="1">
    <location>
        <begin position="6"/>
        <end position="27"/>
    </location>
</feature>
<evidence type="ECO:0000256" key="1">
    <source>
        <dbReference type="SAM" id="Phobius"/>
    </source>
</evidence>
<comment type="caution">
    <text evidence="2">The sequence shown here is derived from an EMBL/GenBank/DDBJ whole genome shotgun (WGS) entry which is preliminary data.</text>
</comment>
<dbReference type="AlphaFoldDB" id="A0A286TU14"/>
<accession>A0A286TU14</accession>
<evidence type="ECO:0000313" key="3">
    <source>
        <dbReference type="Proteomes" id="UP000218542"/>
    </source>
</evidence>
<dbReference type="PROSITE" id="PS51257">
    <property type="entry name" value="PROKAR_LIPOPROTEIN"/>
    <property type="match status" value="1"/>
</dbReference>
<protein>
    <submittedName>
        <fullName evidence="2">Poly-beta-hydroxyalkanoate depolymerase</fullName>
    </submittedName>
</protein>